<dbReference type="EMBL" id="BAFH01000001">
    <property type="protein sequence ID" value="GAB60829.1"/>
    <property type="molecule type" value="Genomic_DNA"/>
</dbReference>
<gene>
    <name evidence="3" type="ORF">KSU1_A0062</name>
</gene>
<dbReference type="PANTHER" id="PTHR43646:SF3">
    <property type="entry name" value="SLR1566 PROTEIN"/>
    <property type="match status" value="1"/>
</dbReference>
<dbReference type="InterPro" id="IPR017832">
    <property type="entry name" value="Glyco_trans_2_hopen-assoc_HpnB"/>
</dbReference>
<dbReference type="GO" id="GO:0016740">
    <property type="term" value="F:transferase activity"/>
    <property type="evidence" value="ECO:0007669"/>
    <property type="project" value="UniProtKB-KW"/>
</dbReference>
<feature type="transmembrane region" description="Helical" evidence="1">
    <location>
        <begin position="320"/>
        <end position="339"/>
    </location>
</feature>
<keyword evidence="1" id="KW-0472">Membrane</keyword>
<keyword evidence="1" id="KW-0812">Transmembrane</keyword>
<dbReference type="Pfam" id="PF00535">
    <property type="entry name" value="Glycos_transf_2"/>
    <property type="match status" value="1"/>
</dbReference>
<name>I3IGI4_9BACT</name>
<dbReference type="NCBIfam" id="TIGR03469">
    <property type="entry name" value="HpnB"/>
    <property type="match status" value="1"/>
</dbReference>
<dbReference type="eggNOG" id="COG1216">
    <property type="taxonomic scope" value="Bacteria"/>
</dbReference>
<feature type="transmembrane region" description="Helical" evidence="1">
    <location>
        <begin position="289"/>
        <end position="308"/>
    </location>
</feature>
<evidence type="ECO:0000313" key="4">
    <source>
        <dbReference type="Proteomes" id="UP000002985"/>
    </source>
</evidence>
<dbReference type="STRING" id="247490.KSU1_A0062"/>
<evidence type="ECO:0000313" key="3">
    <source>
        <dbReference type="EMBL" id="GAB60829.1"/>
    </source>
</evidence>
<dbReference type="InterPro" id="IPR029044">
    <property type="entry name" value="Nucleotide-diphossugar_trans"/>
</dbReference>
<dbReference type="Gene3D" id="3.90.550.10">
    <property type="entry name" value="Spore Coat Polysaccharide Biosynthesis Protein SpsA, Chain A"/>
    <property type="match status" value="1"/>
</dbReference>
<dbReference type="AlphaFoldDB" id="I3IGI4"/>
<comment type="caution">
    <text evidence="3">The sequence shown here is derived from an EMBL/GenBank/DDBJ whole genome shotgun (WGS) entry which is preliminary data.</text>
</comment>
<proteinExistence type="predicted"/>
<keyword evidence="1" id="KW-1133">Transmembrane helix</keyword>
<keyword evidence="3" id="KW-0808">Transferase</keyword>
<feature type="domain" description="Glycosyltransferase 2-like" evidence="2">
    <location>
        <begin position="22"/>
        <end position="195"/>
    </location>
</feature>
<keyword evidence="4" id="KW-1185">Reference proteome</keyword>
<dbReference type="InterPro" id="IPR001173">
    <property type="entry name" value="Glyco_trans_2-like"/>
</dbReference>
<feature type="transmembrane region" description="Helical" evidence="1">
    <location>
        <begin position="258"/>
        <end position="283"/>
    </location>
</feature>
<organism evidence="3 4">
    <name type="scientific">Candidatus Jettenia caeni</name>
    <dbReference type="NCBI Taxonomy" id="247490"/>
    <lineage>
        <taxon>Bacteria</taxon>
        <taxon>Pseudomonadati</taxon>
        <taxon>Planctomycetota</taxon>
        <taxon>Candidatus Brocadiia</taxon>
        <taxon>Candidatus Brocadiales</taxon>
        <taxon>Candidatus Brocadiaceae</taxon>
        <taxon>Candidatus Jettenia</taxon>
    </lineage>
</organism>
<sequence>MSERWEAINDPHTSISGWPSLSVIVPARNERASLPLTLPSWLEQDYHASEIVIIDDQSNDGTAKYASDSAARSNRMVRILDGSTPPPGWTGKLWALEQGVRSSSGEWLLFTDADILHRPNLWRGLMAKALTEQRAMVSLMALLDTTGIWARLLIPAFVYFFHLLYPFGKVKDPHSSISAAAGGCILISRHALDKIGGIAGYCNAWIDDIALAKQIKRAGFSVSLALTRSAISIRPYRQLQDVWRMVARTAFSQLRRSWLSLMGTVLGLTVIFLAPVGGIFGFFTGAVSSWTAILSCVTLLIMAATYTPTLRFFNLGLYRAFILPFTGALYVAMTISSAINHLLGQYEWRGARTETVTNGHDKK</sequence>
<accession>I3IGI4</accession>
<dbReference type="SUPFAM" id="SSF53448">
    <property type="entry name" value="Nucleotide-diphospho-sugar transferases"/>
    <property type="match status" value="1"/>
</dbReference>
<evidence type="ECO:0000259" key="2">
    <source>
        <dbReference type="Pfam" id="PF00535"/>
    </source>
</evidence>
<dbReference type="Proteomes" id="UP000002985">
    <property type="component" value="Unassembled WGS sequence"/>
</dbReference>
<evidence type="ECO:0000256" key="1">
    <source>
        <dbReference type="SAM" id="Phobius"/>
    </source>
</evidence>
<reference evidence="3 4" key="1">
    <citation type="journal article" date="2012" name="FEBS Lett.">
        <title>Anammox organism KSU-1 expresses a NirK-type copper-containing nitrite reductase instead of a NirS-type with cytochrome cd1.</title>
        <authorList>
            <person name="Hira D."/>
            <person name="Toh H."/>
            <person name="Migita C.T."/>
            <person name="Okubo H."/>
            <person name="Nishiyama T."/>
            <person name="Hattori M."/>
            <person name="Furukawa K."/>
            <person name="Fujii T."/>
        </authorList>
    </citation>
    <scope>NUCLEOTIDE SEQUENCE [LARGE SCALE GENOMIC DNA]</scope>
</reference>
<protein>
    <submittedName>
        <fullName evidence="3">Glycosyltransferase</fullName>
    </submittedName>
</protein>
<dbReference type="PANTHER" id="PTHR43646">
    <property type="entry name" value="GLYCOSYLTRANSFERASE"/>
    <property type="match status" value="1"/>
</dbReference>